<reference evidence="8 9" key="1">
    <citation type="journal article" date="2019" name="ISME J.">
        <title>Candidatus Macondimonas diazotrophica, a novel gammaproteobacterial genus dominating crude-oil-contaminated coastal sediments.</title>
        <authorList>
            <person name="Karthikeyan S."/>
            <person name="Konstantinidis K."/>
        </authorList>
    </citation>
    <scope>NUCLEOTIDE SEQUENCE [LARGE SCALE GENOMIC DNA]</scope>
    <source>
        <strain evidence="8 9">KTK01</strain>
    </source>
</reference>
<feature type="transmembrane region" description="Helical" evidence="6">
    <location>
        <begin position="47"/>
        <end position="70"/>
    </location>
</feature>
<dbReference type="GO" id="GO:0022857">
    <property type="term" value="F:transmembrane transporter activity"/>
    <property type="evidence" value="ECO:0007669"/>
    <property type="project" value="InterPro"/>
</dbReference>
<dbReference type="Proteomes" id="UP000297890">
    <property type="component" value="Unassembled WGS sequence"/>
</dbReference>
<dbReference type="InterPro" id="IPR004752">
    <property type="entry name" value="AmpG_permease/AT-1"/>
</dbReference>
<evidence type="ECO:0000313" key="9">
    <source>
        <dbReference type="Proteomes" id="UP000297890"/>
    </source>
</evidence>
<feature type="transmembrane region" description="Helical" evidence="6">
    <location>
        <begin position="262"/>
        <end position="284"/>
    </location>
</feature>
<dbReference type="PANTHER" id="PTHR12778">
    <property type="entry name" value="SOLUTE CARRIER FAMILY 33 ACETYL-COA TRANSPORTER -RELATED"/>
    <property type="match status" value="1"/>
</dbReference>
<feature type="transmembrane region" description="Helical" evidence="6">
    <location>
        <begin position="153"/>
        <end position="171"/>
    </location>
</feature>
<evidence type="ECO:0000256" key="1">
    <source>
        <dbReference type="ARBA" id="ARBA00004141"/>
    </source>
</evidence>
<dbReference type="AlphaFoldDB" id="A0A4Z0FDC8"/>
<evidence type="ECO:0000256" key="4">
    <source>
        <dbReference type="ARBA" id="ARBA00022989"/>
    </source>
</evidence>
<feature type="transmembrane region" description="Helical" evidence="6">
    <location>
        <begin position="354"/>
        <end position="377"/>
    </location>
</feature>
<feature type="transmembrane region" description="Helical" evidence="6">
    <location>
        <begin position="108"/>
        <end position="132"/>
    </location>
</feature>
<dbReference type="NCBIfam" id="TIGR00901">
    <property type="entry name" value="2A0125"/>
    <property type="match status" value="1"/>
</dbReference>
<evidence type="ECO:0000313" key="8">
    <source>
        <dbReference type="EMBL" id="TFZ83920.1"/>
    </source>
</evidence>
<evidence type="ECO:0000256" key="6">
    <source>
        <dbReference type="SAM" id="Phobius"/>
    </source>
</evidence>
<comment type="subcellular location">
    <subcellularLocation>
        <location evidence="1">Membrane</location>
        <topology evidence="1">Multi-pass membrane protein</topology>
    </subcellularLocation>
</comment>
<dbReference type="OrthoDB" id="9787815at2"/>
<evidence type="ECO:0000256" key="2">
    <source>
        <dbReference type="ARBA" id="ARBA00022448"/>
    </source>
</evidence>
<keyword evidence="9" id="KW-1185">Reference proteome</keyword>
<dbReference type="GO" id="GO:0016020">
    <property type="term" value="C:membrane"/>
    <property type="evidence" value="ECO:0007669"/>
    <property type="project" value="UniProtKB-SubCell"/>
</dbReference>
<feature type="transmembrane region" description="Helical" evidence="6">
    <location>
        <begin position="318"/>
        <end position="342"/>
    </location>
</feature>
<accession>A0A4Z0FDC8</accession>
<evidence type="ECO:0000256" key="3">
    <source>
        <dbReference type="ARBA" id="ARBA00022692"/>
    </source>
</evidence>
<keyword evidence="4 6" id="KW-1133">Transmembrane helix</keyword>
<gene>
    <name evidence="8" type="ORF">E4680_02305</name>
</gene>
<feature type="transmembrane region" description="Helical" evidence="6">
    <location>
        <begin position="383"/>
        <end position="402"/>
    </location>
</feature>
<sequence length="420" mass="44098">MPQSAWQALGRYPELWRVTLLAFASGLPLALSGGTLQAWLADVRIDIRTIGIFSLVGLPYTLKFLWAPLFDRYTPLGMGRRRGGLVLTQVSLVTALLAMSSIDPHSDIALLGLLALGIAFASASQDIVFDAYRTEVLHPPMRGLGAGLTNTGYRLAMLTSGALALVLAGSVGWVATYRVMAVLMALGILVTLLSPEPEAPAATPHRLVEALREPMRAFLQRPAALVFLLLIVLYKFGDAFAATLSTAFLVQGVGFSVAEVGVVNKGVGIAAALAGALAGGALMVRWGLLRALLVFGVLQAVTNLLFAALAVVGKSHGMLVVAVVGEQLFGGMGSAAFVALLMALCDTRYTATQYALFSALAALARVFIGPPAGYLVADLGWPVFFVLTFLASLPALALVLWLGEPIRRLDQSPVVSTGAG</sequence>
<dbReference type="PANTHER" id="PTHR12778:SF10">
    <property type="entry name" value="MAJOR FACILITATOR SUPERFAMILY DOMAIN-CONTAINING PROTEIN 3"/>
    <property type="match status" value="1"/>
</dbReference>
<organism evidence="8 9">
    <name type="scientific">Candidatus Macondimonas diazotrophica</name>
    <dbReference type="NCBI Taxonomy" id="2305248"/>
    <lineage>
        <taxon>Bacteria</taxon>
        <taxon>Pseudomonadati</taxon>
        <taxon>Pseudomonadota</taxon>
        <taxon>Gammaproteobacteria</taxon>
        <taxon>Chromatiales</taxon>
        <taxon>Ectothiorhodospiraceae</taxon>
        <taxon>Candidatus Macondimonas</taxon>
    </lineage>
</organism>
<dbReference type="InterPro" id="IPR036259">
    <property type="entry name" value="MFS_trans_sf"/>
</dbReference>
<feature type="domain" description="Major facilitator superfamily (MFS) profile" evidence="7">
    <location>
        <begin position="14"/>
        <end position="406"/>
    </location>
</feature>
<comment type="caution">
    <text evidence="8">The sequence shown here is derived from an EMBL/GenBank/DDBJ whole genome shotgun (WGS) entry which is preliminary data.</text>
</comment>
<dbReference type="Pfam" id="PF07690">
    <property type="entry name" value="MFS_1"/>
    <property type="match status" value="1"/>
</dbReference>
<name>A0A4Z0FDC8_9GAMM</name>
<keyword evidence="5 6" id="KW-0472">Membrane</keyword>
<feature type="transmembrane region" description="Helical" evidence="6">
    <location>
        <begin position="20"/>
        <end position="41"/>
    </location>
</feature>
<dbReference type="InterPro" id="IPR020846">
    <property type="entry name" value="MFS_dom"/>
</dbReference>
<dbReference type="SUPFAM" id="SSF103473">
    <property type="entry name" value="MFS general substrate transporter"/>
    <property type="match status" value="1"/>
</dbReference>
<evidence type="ECO:0000256" key="5">
    <source>
        <dbReference type="ARBA" id="ARBA00023136"/>
    </source>
</evidence>
<feature type="transmembrane region" description="Helical" evidence="6">
    <location>
        <begin position="82"/>
        <end position="102"/>
    </location>
</feature>
<keyword evidence="3 6" id="KW-0812">Transmembrane</keyword>
<feature type="transmembrane region" description="Helical" evidence="6">
    <location>
        <begin position="291"/>
        <end position="312"/>
    </location>
</feature>
<dbReference type="InterPro" id="IPR011701">
    <property type="entry name" value="MFS"/>
</dbReference>
<dbReference type="EMBL" id="SRIO01000002">
    <property type="protein sequence ID" value="TFZ83920.1"/>
    <property type="molecule type" value="Genomic_DNA"/>
</dbReference>
<dbReference type="PROSITE" id="PS50850">
    <property type="entry name" value="MFS"/>
    <property type="match status" value="1"/>
</dbReference>
<feature type="transmembrane region" description="Helical" evidence="6">
    <location>
        <begin position="225"/>
        <end position="250"/>
    </location>
</feature>
<keyword evidence="2" id="KW-0813">Transport</keyword>
<protein>
    <submittedName>
        <fullName evidence="8">MFS transporter</fullName>
    </submittedName>
</protein>
<proteinExistence type="predicted"/>
<dbReference type="Gene3D" id="1.20.1250.20">
    <property type="entry name" value="MFS general substrate transporter like domains"/>
    <property type="match status" value="1"/>
</dbReference>
<evidence type="ECO:0000259" key="7">
    <source>
        <dbReference type="PROSITE" id="PS50850"/>
    </source>
</evidence>